<dbReference type="EMBL" id="CASHSV030000311">
    <property type="protein sequence ID" value="CAJ2660235.1"/>
    <property type="molecule type" value="Genomic_DNA"/>
</dbReference>
<protein>
    <submittedName>
        <fullName evidence="1">Uncharacterized protein</fullName>
    </submittedName>
</protein>
<evidence type="ECO:0000313" key="1">
    <source>
        <dbReference type="EMBL" id="CAJ2660235.1"/>
    </source>
</evidence>
<evidence type="ECO:0000313" key="2">
    <source>
        <dbReference type="Proteomes" id="UP001177021"/>
    </source>
</evidence>
<accession>A0ACB0KVJ0</accession>
<name>A0ACB0KVJ0_TRIPR</name>
<gene>
    <name evidence="1" type="ORF">MILVUS5_LOCUS26235</name>
</gene>
<organism evidence="1 2">
    <name type="scientific">Trifolium pratense</name>
    <name type="common">Red clover</name>
    <dbReference type="NCBI Taxonomy" id="57577"/>
    <lineage>
        <taxon>Eukaryota</taxon>
        <taxon>Viridiplantae</taxon>
        <taxon>Streptophyta</taxon>
        <taxon>Embryophyta</taxon>
        <taxon>Tracheophyta</taxon>
        <taxon>Spermatophyta</taxon>
        <taxon>Magnoliopsida</taxon>
        <taxon>eudicotyledons</taxon>
        <taxon>Gunneridae</taxon>
        <taxon>Pentapetalae</taxon>
        <taxon>rosids</taxon>
        <taxon>fabids</taxon>
        <taxon>Fabales</taxon>
        <taxon>Fabaceae</taxon>
        <taxon>Papilionoideae</taxon>
        <taxon>50 kb inversion clade</taxon>
        <taxon>NPAAA clade</taxon>
        <taxon>Hologalegina</taxon>
        <taxon>IRL clade</taxon>
        <taxon>Trifolieae</taxon>
        <taxon>Trifolium</taxon>
    </lineage>
</organism>
<proteinExistence type="predicted"/>
<dbReference type="Proteomes" id="UP001177021">
    <property type="component" value="Unassembled WGS sequence"/>
</dbReference>
<reference evidence="1" key="1">
    <citation type="submission" date="2023-10" db="EMBL/GenBank/DDBJ databases">
        <authorList>
            <person name="Rodriguez Cubillos JULIANA M."/>
            <person name="De Vega J."/>
        </authorList>
    </citation>
    <scope>NUCLEOTIDE SEQUENCE</scope>
</reference>
<comment type="caution">
    <text evidence="1">The sequence shown here is derived from an EMBL/GenBank/DDBJ whole genome shotgun (WGS) entry which is preliminary data.</text>
</comment>
<sequence>MASKFIPSYVLILFLVSLLLIRETYGCSSAYACVDAKGENPYEIVNRKVGRLGLSRIRKDEKIYFRGLRKVPMGPNPIHNYNNPSPGPSSI</sequence>
<keyword evidence="2" id="KW-1185">Reference proteome</keyword>